<proteinExistence type="predicted"/>
<reference evidence="4 5" key="1">
    <citation type="submission" date="2024-09" db="EMBL/GenBank/DDBJ databases">
        <authorList>
            <person name="Sun Q."/>
            <person name="Mori K."/>
        </authorList>
    </citation>
    <scope>NUCLEOTIDE SEQUENCE [LARGE SCALE GENOMIC DNA]</scope>
    <source>
        <strain evidence="4 5">JCM 3143</strain>
    </source>
</reference>
<protein>
    <submittedName>
        <fullName evidence="4">FAD-dependent monooxygenase</fullName>
    </submittedName>
</protein>
<dbReference type="SUPFAM" id="SSF51905">
    <property type="entry name" value="FAD/NAD(P)-binding domain"/>
    <property type="match status" value="1"/>
</dbReference>
<dbReference type="Gene3D" id="3.30.9.20">
    <property type="match status" value="1"/>
</dbReference>
<evidence type="ECO:0000313" key="4">
    <source>
        <dbReference type="EMBL" id="MFB9630231.1"/>
    </source>
</evidence>
<comment type="caution">
    <text evidence="4">The sequence shown here is derived from an EMBL/GenBank/DDBJ whole genome shotgun (WGS) entry which is preliminary data.</text>
</comment>
<keyword evidence="2" id="KW-0520">NAD</keyword>
<dbReference type="PANTHER" id="PTHR43476">
    <property type="entry name" value="3-(3-HYDROXY-PHENYL)PROPIONATE/3-HYDROXYCINNAMIC ACID HYDROXYLASE"/>
    <property type="match status" value="1"/>
</dbReference>
<dbReference type="PANTHER" id="PTHR43476:SF4">
    <property type="entry name" value="BLR0106 PROTEIN"/>
    <property type="match status" value="1"/>
</dbReference>
<feature type="non-terminal residue" evidence="4">
    <location>
        <position position="1"/>
    </location>
</feature>
<dbReference type="Pfam" id="PF01494">
    <property type="entry name" value="FAD_binding_3"/>
    <property type="match status" value="1"/>
</dbReference>
<organism evidence="4 5">
    <name type="scientific">Nonomuraea helvata</name>
    <dbReference type="NCBI Taxonomy" id="37484"/>
    <lineage>
        <taxon>Bacteria</taxon>
        <taxon>Bacillati</taxon>
        <taxon>Actinomycetota</taxon>
        <taxon>Actinomycetes</taxon>
        <taxon>Streptosporangiales</taxon>
        <taxon>Streptosporangiaceae</taxon>
        <taxon>Nonomuraea</taxon>
    </lineage>
</organism>
<keyword evidence="1" id="KW-0560">Oxidoreductase</keyword>
<dbReference type="EMBL" id="JBHMBW010000091">
    <property type="protein sequence ID" value="MFB9630231.1"/>
    <property type="molecule type" value="Genomic_DNA"/>
</dbReference>
<evidence type="ECO:0000259" key="3">
    <source>
        <dbReference type="Pfam" id="PF01494"/>
    </source>
</evidence>
<dbReference type="GO" id="GO:0004497">
    <property type="term" value="F:monooxygenase activity"/>
    <property type="evidence" value="ECO:0007669"/>
    <property type="project" value="UniProtKB-KW"/>
</dbReference>
<dbReference type="InterPro" id="IPR002938">
    <property type="entry name" value="FAD-bd"/>
</dbReference>
<gene>
    <name evidence="4" type="ORF">ACFFSA_44770</name>
</gene>
<dbReference type="RefSeq" id="WP_378521085.1">
    <property type="nucleotide sequence ID" value="NZ_JBHMBW010000091.1"/>
</dbReference>
<name>A0ABV5SEY4_9ACTN</name>
<feature type="domain" description="FAD-binding" evidence="3">
    <location>
        <begin position="24"/>
        <end position="232"/>
    </location>
</feature>
<sequence length="244" mass="27485">GIGRHQLLAILAERARSLGVRIEYEHEITHEDELAGADLIVAGDGINSTLRERHATHFGTQTTLGRNKYMWLGTTKAFDSFLFAFVETDHGWIWCYGYPYSHDHSTGVIECSPETWKGLGLHQTHEADSLALLEKLFADILDGHPLLGRALNDGSAHWLNFRTLTNRTWHRGNLALVGDAAHTTHYSIGAGTALALGDAAFLAHSLYQDDRLEAALARYDRRRRAEIRRIQRAAHYSAQWYENL</sequence>
<evidence type="ECO:0000256" key="1">
    <source>
        <dbReference type="ARBA" id="ARBA00023002"/>
    </source>
</evidence>
<feature type="non-terminal residue" evidence="4">
    <location>
        <position position="244"/>
    </location>
</feature>
<dbReference type="InterPro" id="IPR036188">
    <property type="entry name" value="FAD/NAD-bd_sf"/>
</dbReference>
<keyword evidence="5" id="KW-1185">Reference proteome</keyword>
<dbReference type="Gene3D" id="3.50.50.60">
    <property type="entry name" value="FAD/NAD(P)-binding domain"/>
    <property type="match status" value="1"/>
</dbReference>
<accession>A0ABV5SEY4</accession>
<dbReference type="InterPro" id="IPR050631">
    <property type="entry name" value="PheA/TfdB_FAD_monoxygenase"/>
</dbReference>
<evidence type="ECO:0000256" key="2">
    <source>
        <dbReference type="ARBA" id="ARBA00023027"/>
    </source>
</evidence>
<keyword evidence="4" id="KW-0503">Monooxygenase</keyword>
<dbReference type="Proteomes" id="UP001589532">
    <property type="component" value="Unassembled WGS sequence"/>
</dbReference>
<evidence type="ECO:0000313" key="5">
    <source>
        <dbReference type="Proteomes" id="UP001589532"/>
    </source>
</evidence>